<dbReference type="Pfam" id="PF02817">
    <property type="entry name" value="E3_binding"/>
    <property type="match status" value="1"/>
</dbReference>
<dbReference type="FunFam" id="2.40.50.100:FF:000010">
    <property type="entry name" value="Acetyltransferase component of pyruvate dehydrogenase complex"/>
    <property type="match status" value="1"/>
</dbReference>
<dbReference type="SUPFAM" id="SSF52777">
    <property type="entry name" value="CoA-dependent acyltransferases"/>
    <property type="match status" value="1"/>
</dbReference>
<gene>
    <name evidence="12" type="ORF">FBY58_0540</name>
</gene>
<dbReference type="InterPro" id="IPR001078">
    <property type="entry name" value="2-oxoacid_DH_actylTfrase"/>
</dbReference>
<dbReference type="Pfam" id="PF00364">
    <property type="entry name" value="Biotin_lipoyl"/>
    <property type="match status" value="1"/>
</dbReference>
<dbReference type="OrthoDB" id="9805770at2"/>
<feature type="region of interest" description="Disordered" evidence="9">
    <location>
        <begin position="96"/>
        <end position="115"/>
    </location>
</feature>
<dbReference type="Gene3D" id="3.30.559.10">
    <property type="entry name" value="Chloramphenicol acetyltransferase-like domain"/>
    <property type="match status" value="1"/>
</dbReference>
<sequence>MSIEVKMPALSPTMTEGNLAKWLVKEGDTVKAGDILAEVETDKAIMEFETVDGGVIAKILVPEGSENVAVGQVIAVMAEAGEDVAKVAEAALSEESQPALKVEKAEDAPEAKPASEILSIDDSLAKAISNAGYGKKADAVSVPDQGKIGRIKASPLAKRLAKKNDVDLKNITGSGPHGRIVKADIEAFIAHAASSPCAAAPEIQSNITHDTPHQSIKLSNMRRVIARRLTESKQNIPHIYLTVDVQMDALLKLRSELNEALASKNIKVSVNDMLIKAQALALQATPSVNAAFDGDQMLQFSQADISVAVSVEGGLITPILKNADTKSLSALSVEMKELIARAREGRLQPQEYQGGTSSISNMGMYGIKQFNAVINPPQASILAIGSGEKRPCVVDNAVTVATIATVTGSFDHRVIDGADAAAFMSAFKHLVEKPLGILAQ</sequence>
<dbReference type="PANTHER" id="PTHR23151:SF90">
    <property type="entry name" value="DIHYDROLIPOYLLYSINE-RESIDUE ACETYLTRANSFERASE COMPONENT OF PYRUVATE DEHYDROGENASE COMPLEX, MITOCHONDRIAL-RELATED"/>
    <property type="match status" value="1"/>
</dbReference>
<evidence type="ECO:0000313" key="13">
    <source>
        <dbReference type="Proteomes" id="UP000316887"/>
    </source>
</evidence>
<dbReference type="AlphaFoldDB" id="A0A542W073"/>
<reference evidence="12 13" key="1">
    <citation type="submission" date="2019-06" db="EMBL/GenBank/DDBJ databases">
        <title>Genome sequencing of Zymomonas mobilis strains for genetic engineering and biofuel applications.</title>
        <authorList>
            <person name="Teravest M."/>
        </authorList>
    </citation>
    <scope>NUCLEOTIDE SEQUENCE [LARGE SCALE GENOMIC DNA]</scope>
    <source>
        <strain evidence="12 13">AN0101</strain>
    </source>
</reference>
<dbReference type="NCBIfam" id="TIGR01349">
    <property type="entry name" value="PDHac_trf_mito"/>
    <property type="match status" value="1"/>
</dbReference>
<feature type="compositionally biased region" description="Basic and acidic residues" evidence="9">
    <location>
        <begin position="101"/>
        <end position="110"/>
    </location>
</feature>
<dbReference type="GO" id="GO:0045254">
    <property type="term" value="C:pyruvate dehydrogenase complex"/>
    <property type="evidence" value="ECO:0007669"/>
    <property type="project" value="UniProtKB-UniRule"/>
</dbReference>
<feature type="domain" description="Lipoyl-binding" evidence="10">
    <location>
        <begin position="2"/>
        <end position="78"/>
    </location>
</feature>
<accession>A0A542W073</accession>
<comment type="catalytic activity">
    <reaction evidence="7 8">
        <text>N(6)-[(R)-dihydrolipoyl]-L-lysyl-[protein] + acetyl-CoA = N(6)-[(R)-S(8)-acetyldihydrolipoyl]-L-lysyl-[protein] + CoA</text>
        <dbReference type="Rhea" id="RHEA:17017"/>
        <dbReference type="Rhea" id="RHEA-COMP:10475"/>
        <dbReference type="Rhea" id="RHEA-COMP:10478"/>
        <dbReference type="ChEBI" id="CHEBI:57287"/>
        <dbReference type="ChEBI" id="CHEBI:57288"/>
        <dbReference type="ChEBI" id="CHEBI:83100"/>
        <dbReference type="ChEBI" id="CHEBI:83111"/>
        <dbReference type="EC" id="2.3.1.12"/>
    </reaction>
</comment>
<dbReference type="Gene3D" id="2.40.50.100">
    <property type="match status" value="1"/>
</dbReference>
<dbReference type="InterPro" id="IPR045257">
    <property type="entry name" value="E2/Pdx1"/>
</dbReference>
<evidence type="ECO:0000256" key="6">
    <source>
        <dbReference type="ARBA" id="ARBA00025211"/>
    </source>
</evidence>
<evidence type="ECO:0000259" key="11">
    <source>
        <dbReference type="PROSITE" id="PS51826"/>
    </source>
</evidence>
<evidence type="ECO:0000256" key="1">
    <source>
        <dbReference type="ARBA" id="ARBA00007317"/>
    </source>
</evidence>
<comment type="caution">
    <text evidence="12">The sequence shown here is derived from an EMBL/GenBank/DDBJ whole genome shotgun (WGS) entry which is preliminary data.</text>
</comment>
<dbReference type="Proteomes" id="UP000316887">
    <property type="component" value="Unassembled WGS sequence"/>
</dbReference>
<dbReference type="EC" id="2.3.1.12" evidence="8"/>
<dbReference type="SUPFAM" id="SSF47005">
    <property type="entry name" value="Peripheral subunit-binding domain of 2-oxo acid dehydrogenase complex"/>
    <property type="match status" value="1"/>
</dbReference>
<evidence type="ECO:0000256" key="3">
    <source>
        <dbReference type="ARBA" id="ARBA00022679"/>
    </source>
</evidence>
<dbReference type="InterPro" id="IPR004167">
    <property type="entry name" value="PSBD"/>
</dbReference>
<dbReference type="PROSITE" id="PS50968">
    <property type="entry name" value="BIOTINYL_LIPOYL"/>
    <property type="match status" value="1"/>
</dbReference>
<dbReference type="InterPro" id="IPR003016">
    <property type="entry name" value="2-oxoA_DH_lipoyl-BS"/>
</dbReference>
<dbReference type="InterPro" id="IPR036625">
    <property type="entry name" value="E3-bd_dom_sf"/>
</dbReference>
<evidence type="ECO:0000259" key="10">
    <source>
        <dbReference type="PROSITE" id="PS50968"/>
    </source>
</evidence>
<comment type="subunit">
    <text evidence="2">Forms a 24-polypeptide structural core with octahedral symmetry.</text>
</comment>
<keyword evidence="4 8" id="KW-0450">Lipoyl</keyword>
<dbReference type="GO" id="GO:0004742">
    <property type="term" value="F:dihydrolipoyllysine-residue acetyltransferase activity"/>
    <property type="evidence" value="ECO:0007669"/>
    <property type="project" value="UniProtKB-UniRule"/>
</dbReference>
<dbReference type="PROSITE" id="PS00189">
    <property type="entry name" value="LIPOYL"/>
    <property type="match status" value="1"/>
</dbReference>
<keyword evidence="3 8" id="KW-0808">Transferase</keyword>
<name>A0A542W073_ZYMMB</name>
<dbReference type="InterPro" id="IPR023213">
    <property type="entry name" value="CAT-like_dom_sf"/>
</dbReference>
<dbReference type="GO" id="GO:0006086">
    <property type="term" value="P:pyruvate decarboxylation to acetyl-CoA"/>
    <property type="evidence" value="ECO:0007669"/>
    <property type="project" value="InterPro"/>
</dbReference>
<evidence type="ECO:0000256" key="2">
    <source>
        <dbReference type="ARBA" id="ARBA00011484"/>
    </source>
</evidence>
<dbReference type="InterPro" id="IPR000089">
    <property type="entry name" value="Biotin_lipoyl"/>
</dbReference>
<dbReference type="Pfam" id="PF00198">
    <property type="entry name" value="2-oxoacid_dh"/>
    <property type="match status" value="1"/>
</dbReference>
<keyword evidence="5 8" id="KW-0012">Acyltransferase</keyword>
<dbReference type="InterPro" id="IPR006257">
    <property type="entry name" value="LAT1"/>
</dbReference>
<comment type="similarity">
    <text evidence="1 8">Belongs to the 2-oxoacid dehydrogenase family.</text>
</comment>
<evidence type="ECO:0000256" key="7">
    <source>
        <dbReference type="ARBA" id="ARBA00048370"/>
    </source>
</evidence>
<dbReference type="Gene3D" id="4.10.320.10">
    <property type="entry name" value="E3-binding domain"/>
    <property type="match status" value="1"/>
</dbReference>
<organism evidence="12 13">
    <name type="scientific">Zymomonas mobilis</name>
    <dbReference type="NCBI Taxonomy" id="542"/>
    <lineage>
        <taxon>Bacteria</taxon>
        <taxon>Pseudomonadati</taxon>
        <taxon>Pseudomonadota</taxon>
        <taxon>Alphaproteobacteria</taxon>
        <taxon>Sphingomonadales</taxon>
        <taxon>Zymomonadaceae</taxon>
        <taxon>Zymomonas</taxon>
    </lineage>
</organism>
<evidence type="ECO:0000313" key="12">
    <source>
        <dbReference type="EMBL" id="TQL16985.1"/>
    </source>
</evidence>
<dbReference type="SUPFAM" id="SSF51230">
    <property type="entry name" value="Single hybrid motif"/>
    <property type="match status" value="1"/>
</dbReference>
<feature type="domain" description="Peripheral subunit-binding (PSBD)" evidence="11">
    <location>
        <begin position="152"/>
        <end position="189"/>
    </location>
</feature>
<comment type="function">
    <text evidence="6">The pyruvate dehydrogenase complex catalyzes the overall conversion of pyruvate to acetyl-CoA and CO(2). It contains multiple copies of three enzymatic components: pyruvate dehydrogenase (E1), dihydrolipoamide acetyltransferase (E2) and lipoamide dehydrogenase (E3).</text>
</comment>
<dbReference type="PANTHER" id="PTHR23151">
    <property type="entry name" value="DIHYDROLIPOAMIDE ACETYL/SUCCINYL-TRANSFERASE-RELATED"/>
    <property type="match status" value="1"/>
</dbReference>
<dbReference type="RefSeq" id="WP_141919367.1">
    <property type="nucleotide sequence ID" value="NZ_VFOF01000001.1"/>
</dbReference>
<comment type="cofactor">
    <cofactor evidence="8">
        <name>(R)-lipoate</name>
        <dbReference type="ChEBI" id="CHEBI:83088"/>
    </cofactor>
    <text evidence="8">Binds 1 lipoyl cofactor covalently.</text>
</comment>
<dbReference type="InterPro" id="IPR011053">
    <property type="entry name" value="Single_hybrid_motif"/>
</dbReference>
<dbReference type="EMBL" id="VFOF01000001">
    <property type="protein sequence ID" value="TQL16985.1"/>
    <property type="molecule type" value="Genomic_DNA"/>
</dbReference>
<evidence type="ECO:0000256" key="4">
    <source>
        <dbReference type="ARBA" id="ARBA00022823"/>
    </source>
</evidence>
<dbReference type="CDD" id="cd06849">
    <property type="entry name" value="lipoyl_domain"/>
    <property type="match status" value="1"/>
</dbReference>
<protein>
    <recommendedName>
        <fullName evidence="8">Acetyltransferase component of pyruvate dehydrogenase complex</fullName>
        <ecNumber evidence="8">2.3.1.12</ecNumber>
    </recommendedName>
</protein>
<keyword evidence="12" id="KW-0670">Pyruvate</keyword>
<dbReference type="PROSITE" id="PS51826">
    <property type="entry name" value="PSBD"/>
    <property type="match status" value="1"/>
</dbReference>
<proteinExistence type="inferred from homology"/>
<evidence type="ECO:0000256" key="5">
    <source>
        <dbReference type="ARBA" id="ARBA00023315"/>
    </source>
</evidence>
<evidence type="ECO:0000256" key="9">
    <source>
        <dbReference type="SAM" id="MobiDB-lite"/>
    </source>
</evidence>
<evidence type="ECO:0000256" key="8">
    <source>
        <dbReference type="RuleBase" id="RU361137"/>
    </source>
</evidence>